<dbReference type="Pfam" id="PF05050">
    <property type="entry name" value="Methyltransf_21"/>
    <property type="match status" value="1"/>
</dbReference>
<keyword evidence="3" id="KW-1185">Reference proteome</keyword>
<comment type="caution">
    <text evidence="2">The sequence shown here is derived from an EMBL/GenBank/DDBJ whole genome shotgun (WGS) entry which is preliminary data.</text>
</comment>
<dbReference type="PANTHER" id="PTHR34203:SF15">
    <property type="entry name" value="SLL1173 PROTEIN"/>
    <property type="match status" value="1"/>
</dbReference>
<proteinExistence type="predicted"/>
<organism evidence="2 3">
    <name type="scientific">Snuella sedimenti</name>
    <dbReference type="NCBI Taxonomy" id="2798802"/>
    <lineage>
        <taxon>Bacteria</taxon>
        <taxon>Pseudomonadati</taxon>
        <taxon>Bacteroidota</taxon>
        <taxon>Flavobacteriia</taxon>
        <taxon>Flavobacteriales</taxon>
        <taxon>Flavobacteriaceae</taxon>
        <taxon>Snuella</taxon>
    </lineage>
</organism>
<dbReference type="Proteomes" id="UP000610931">
    <property type="component" value="Unassembled WGS sequence"/>
</dbReference>
<feature type="domain" description="Methyltransferase FkbM" evidence="1">
    <location>
        <begin position="101"/>
        <end position="258"/>
    </location>
</feature>
<keyword evidence="2" id="KW-0489">Methyltransferase</keyword>
<protein>
    <submittedName>
        <fullName evidence="2">FkbM family methyltransferase</fullName>
    </submittedName>
</protein>
<dbReference type="InterPro" id="IPR052514">
    <property type="entry name" value="SAM-dependent_MTase"/>
</dbReference>
<sequence length="284" mass="31874">MKHLLVKIYTMIPDAIKRSLSQKVGFRRFSSFFLRPGGTYREVPVVIKKQYGDEQVVFKFYASVKTGARALRSGIETKLITNLIHLLANKVNSGQDVIGLDIGANFGYLSLVWSQTLCKHGGCVYAFEPNPKVFSSFSKSVRSNGLEDRIKLQNKVVGVKNGKVELYLNNATSNVVNDAETMVGSKTGSIMMDMVTLDAFVRTHGITTCDFIKIDVDGIELDILEGSKVILETFKPIFVVETNDDTRIIDFFKLHDYKVLDMNLVEYQMKNPLPPNVFCVPKQV</sequence>
<dbReference type="GO" id="GO:0032259">
    <property type="term" value="P:methylation"/>
    <property type="evidence" value="ECO:0007669"/>
    <property type="project" value="UniProtKB-KW"/>
</dbReference>
<gene>
    <name evidence="2" type="ORF">JF259_07420</name>
</gene>
<dbReference type="NCBIfam" id="TIGR01444">
    <property type="entry name" value="fkbM_fam"/>
    <property type="match status" value="1"/>
</dbReference>
<dbReference type="SUPFAM" id="SSF53335">
    <property type="entry name" value="S-adenosyl-L-methionine-dependent methyltransferases"/>
    <property type="match status" value="1"/>
</dbReference>
<dbReference type="Gene3D" id="3.40.50.150">
    <property type="entry name" value="Vaccinia Virus protein VP39"/>
    <property type="match status" value="1"/>
</dbReference>
<name>A0A8J7LMS4_9FLAO</name>
<dbReference type="RefSeq" id="WP_199114677.1">
    <property type="nucleotide sequence ID" value="NZ_JAELVQ010000007.1"/>
</dbReference>
<dbReference type="InterPro" id="IPR006342">
    <property type="entry name" value="FkbM_mtfrase"/>
</dbReference>
<dbReference type="InterPro" id="IPR029063">
    <property type="entry name" value="SAM-dependent_MTases_sf"/>
</dbReference>
<dbReference type="AlphaFoldDB" id="A0A8J7LMS4"/>
<keyword evidence="2" id="KW-0808">Transferase</keyword>
<reference evidence="2" key="1">
    <citation type="submission" date="2020-12" db="EMBL/GenBank/DDBJ databases">
        <title>Snuella sp. nov., isolated from sediment in Incheon.</title>
        <authorList>
            <person name="Kim W."/>
        </authorList>
    </citation>
    <scope>NUCLEOTIDE SEQUENCE</scope>
    <source>
        <strain evidence="2">CAU 1569</strain>
    </source>
</reference>
<dbReference type="PANTHER" id="PTHR34203">
    <property type="entry name" value="METHYLTRANSFERASE, FKBM FAMILY PROTEIN"/>
    <property type="match status" value="1"/>
</dbReference>
<evidence type="ECO:0000313" key="3">
    <source>
        <dbReference type="Proteomes" id="UP000610931"/>
    </source>
</evidence>
<accession>A0A8J7LMS4</accession>
<dbReference type="GO" id="GO:0008168">
    <property type="term" value="F:methyltransferase activity"/>
    <property type="evidence" value="ECO:0007669"/>
    <property type="project" value="UniProtKB-KW"/>
</dbReference>
<evidence type="ECO:0000313" key="2">
    <source>
        <dbReference type="EMBL" id="MBJ6367914.1"/>
    </source>
</evidence>
<dbReference type="EMBL" id="JAELVQ010000007">
    <property type="protein sequence ID" value="MBJ6367914.1"/>
    <property type="molecule type" value="Genomic_DNA"/>
</dbReference>
<evidence type="ECO:0000259" key="1">
    <source>
        <dbReference type="Pfam" id="PF05050"/>
    </source>
</evidence>